<dbReference type="EMBL" id="CP114014">
    <property type="protein sequence ID" value="XAY07322.1"/>
    <property type="molecule type" value="Genomic_DNA"/>
</dbReference>
<name>A0AAU7B0S6_9ACTN</name>
<dbReference type="RefSeq" id="WP_354698521.1">
    <property type="nucleotide sequence ID" value="NZ_CP114014.1"/>
</dbReference>
<accession>A0AAU7B0S6</accession>
<reference evidence="1" key="1">
    <citation type="submission" date="2022-12" db="EMBL/GenBank/DDBJ databases">
        <title>Paraconexibacter alkalitolerans sp. nov. and Baekduia alba sp. nov., isolated from soil and emended description of the genera Paraconexibacter (Chun et al., 2020) and Baekduia (An et al., 2020).</title>
        <authorList>
            <person name="Vieira S."/>
            <person name="Huber K.J."/>
            <person name="Geppert A."/>
            <person name="Wolf J."/>
            <person name="Neumann-Schaal M."/>
            <person name="Muesken M."/>
            <person name="Overmann J."/>
        </authorList>
    </citation>
    <scope>NUCLEOTIDE SEQUENCE</scope>
    <source>
        <strain evidence="1">AEG42_29</strain>
    </source>
</reference>
<sequence length="72" mass="7631">MERDAPCRYAAFYELEAESLEVALANANEGMGRFFISDAVDLATAHAYPLTPLGPLFNSSDEARAHAGGAAV</sequence>
<dbReference type="AlphaFoldDB" id="A0AAU7B0S6"/>
<evidence type="ECO:0000313" key="1">
    <source>
        <dbReference type="EMBL" id="XAY07322.1"/>
    </source>
</evidence>
<organism evidence="1">
    <name type="scientific">Paraconexibacter sp. AEG42_29</name>
    <dbReference type="NCBI Taxonomy" id="2997339"/>
    <lineage>
        <taxon>Bacteria</taxon>
        <taxon>Bacillati</taxon>
        <taxon>Actinomycetota</taxon>
        <taxon>Thermoleophilia</taxon>
        <taxon>Solirubrobacterales</taxon>
        <taxon>Paraconexibacteraceae</taxon>
        <taxon>Paraconexibacter</taxon>
    </lineage>
</organism>
<proteinExistence type="predicted"/>
<dbReference type="KEGG" id="parq:DSM112329_04203"/>
<protein>
    <submittedName>
        <fullName evidence="1">Uncharacterized protein</fullName>
    </submittedName>
</protein>
<gene>
    <name evidence="1" type="ORF">DSM112329_04203</name>
</gene>